<keyword evidence="4 11" id="KW-0812">Transmembrane</keyword>
<keyword evidence="3 11" id="KW-0894">Sodium channel</keyword>
<dbReference type="Proteomes" id="UP001152795">
    <property type="component" value="Unassembled WGS sequence"/>
</dbReference>
<keyword evidence="6" id="KW-0915">Sodium</keyword>
<dbReference type="PRINTS" id="PR01078">
    <property type="entry name" value="AMINACHANNEL"/>
</dbReference>
<keyword evidence="2 11" id="KW-0813">Transport</keyword>
<evidence type="ECO:0000313" key="12">
    <source>
        <dbReference type="EMBL" id="CAB3977360.1"/>
    </source>
</evidence>
<dbReference type="EMBL" id="CACRXK020000044">
    <property type="protein sequence ID" value="CAB3977360.1"/>
    <property type="molecule type" value="Genomic_DNA"/>
</dbReference>
<evidence type="ECO:0000256" key="5">
    <source>
        <dbReference type="ARBA" id="ARBA00022989"/>
    </source>
</evidence>
<dbReference type="OrthoDB" id="6154304at2759"/>
<comment type="similarity">
    <text evidence="11">Belongs to the amiloride-sensitive sodium channel (TC 1.A.6) family.</text>
</comment>
<evidence type="ECO:0000256" key="10">
    <source>
        <dbReference type="ARBA" id="ARBA00023303"/>
    </source>
</evidence>
<dbReference type="InterPro" id="IPR001873">
    <property type="entry name" value="ENaC"/>
</dbReference>
<evidence type="ECO:0000256" key="1">
    <source>
        <dbReference type="ARBA" id="ARBA00004141"/>
    </source>
</evidence>
<evidence type="ECO:0000256" key="11">
    <source>
        <dbReference type="RuleBase" id="RU000679"/>
    </source>
</evidence>
<dbReference type="GO" id="GO:0005886">
    <property type="term" value="C:plasma membrane"/>
    <property type="evidence" value="ECO:0007669"/>
    <property type="project" value="TreeGrafter"/>
</dbReference>
<evidence type="ECO:0000256" key="6">
    <source>
        <dbReference type="ARBA" id="ARBA00023053"/>
    </source>
</evidence>
<comment type="caution">
    <text evidence="12">The sequence shown here is derived from an EMBL/GenBank/DDBJ whole genome shotgun (WGS) entry which is preliminary data.</text>
</comment>
<keyword evidence="10 11" id="KW-0407">Ion channel</keyword>
<evidence type="ECO:0000256" key="3">
    <source>
        <dbReference type="ARBA" id="ARBA00022461"/>
    </source>
</evidence>
<evidence type="ECO:0000256" key="2">
    <source>
        <dbReference type="ARBA" id="ARBA00022448"/>
    </source>
</evidence>
<dbReference type="PANTHER" id="PTHR11690">
    <property type="entry name" value="AMILORIDE-SENSITIVE SODIUM CHANNEL-RELATED"/>
    <property type="match status" value="1"/>
</dbReference>
<comment type="subcellular location">
    <subcellularLocation>
        <location evidence="1">Membrane</location>
        <topology evidence="1">Multi-pass membrane protein</topology>
    </subcellularLocation>
</comment>
<reference evidence="12" key="1">
    <citation type="submission" date="2020-04" db="EMBL/GenBank/DDBJ databases">
        <authorList>
            <person name="Alioto T."/>
            <person name="Alioto T."/>
            <person name="Gomez Garrido J."/>
        </authorList>
    </citation>
    <scope>NUCLEOTIDE SEQUENCE</scope>
    <source>
        <strain evidence="12">A484AB</strain>
    </source>
</reference>
<evidence type="ECO:0000256" key="7">
    <source>
        <dbReference type="ARBA" id="ARBA00023065"/>
    </source>
</evidence>
<keyword evidence="8" id="KW-0472">Membrane</keyword>
<protein>
    <submittedName>
        <fullName evidence="12">Acid-sensing ion channel 2</fullName>
    </submittedName>
</protein>
<feature type="non-terminal residue" evidence="12">
    <location>
        <position position="1"/>
    </location>
</feature>
<proteinExistence type="inferred from homology"/>
<keyword evidence="9 11" id="KW-0739">Sodium transport</keyword>
<dbReference type="Pfam" id="PF00858">
    <property type="entry name" value="ASC"/>
    <property type="match status" value="1"/>
</dbReference>
<organism evidence="12 13">
    <name type="scientific">Paramuricea clavata</name>
    <name type="common">Red gorgonian</name>
    <name type="synonym">Violescent sea-whip</name>
    <dbReference type="NCBI Taxonomy" id="317549"/>
    <lineage>
        <taxon>Eukaryota</taxon>
        <taxon>Metazoa</taxon>
        <taxon>Cnidaria</taxon>
        <taxon>Anthozoa</taxon>
        <taxon>Octocorallia</taxon>
        <taxon>Malacalcyonacea</taxon>
        <taxon>Plexauridae</taxon>
        <taxon>Paramuricea</taxon>
    </lineage>
</organism>
<dbReference type="GO" id="GO:0015280">
    <property type="term" value="F:ligand-gated sodium channel activity"/>
    <property type="evidence" value="ECO:0007669"/>
    <property type="project" value="TreeGrafter"/>
</dbReference>
<keyword evidence="7 11" id="KW-0406">Ion transport</keyword>
<name>A0A7D9HCJ1_PARCT</name>
<evidence type="ECO:0000256" key="4">
    <source>
        <dbReference type="ARBA" id="ARBA00022692"/>
    </source>
</evidence>
<sequence>MPESREKSLFIEFTESTTLHGIRNVFCGDSKLRRFIWFLCVLGSTTCFVWNFTGLLRSYLKDEVITRVIAVNQDNATFPAVTICNFNPIRLSYMQTTHLNHSVSYSEIYAAYMLNETADYAFDSTTTHTFFLNASHQIDHILLQCTLQGTKCLPSDFKKVFTNMGVCYTFDHEKRLASSGSIVSPGEKFGLAMTLNAEIDKYDIRLAEDVGFKVLVHEKNEHPLVEGNGFATTPGLSTFVAVKENKVKTFPPHCENKKLIGKLLYTKPLCYEDCRRRYVTEKCGCYYLETSGVGDDYRSCTLQEVFGCVTKES</sequence>
<gene>
    <name evidence="12" type="ORF">PACLA_8A073796</name>
</gene>
<accession>A0A7D9HCJ1</accession>
<keyword evidence="13" id="KW-1185">Reference proteome</keyword>
<evidence type="ECO:0000256" key="8">
    <source>
        <dbReference type="ARBA" id="ARBA00023136"/>
    </source>
</evidence>
<evidence type="ECO:0000313" key="13">
    <source>
        <dbReference type="Proteomes" id="UP001152795"/>
    </source>
</evidence>
<evidence type="ECO:0000256" key="9">
    <source>
        <dbReference type="ARBA" id="ARBA00023201"/>
    </source>
</evidence>
<keyword evidence="5" id="KW-1133">Transmembrane helix</keyword>
<dbReference type="Gene3D" id="2.60.470.10">
    <property type="entry name" value="Acid-sensing ion channels like domains"/>
    <property type="match status" value="1"/>
</dbReference>
<dbReference type="AlphaFoldDB" id="A0A7D9HCJ1"/>